<name>A0A1J5JJQ9_NEOTH</name>
<dbReference type="AlphaFoldDB" id="A0A1J5JJQ9"/>
<proteinExistence type="predicted"/>
<dbReference type="SUPFAM" id="SSF53300">
    <property type="entry name" value="vWA-like"/>
    <property type="match status" value="1"/>
</dbReference>
<organism evidence="2 3">
    <name type="scientific">Neomoorella thermoacetica</name>
    <name type="common">Clostridium thermoaceticum</name>
    <dbReference type="NCBI Taxonomy" id="1525"/>
    <lineage>
        <taxon>Bacteria</taxon>
        <taxon>Bacillati</taxon>
        <taxon>Bacillota</taxon>
        <taxon>Clostridia</taxon>
        <taxon>Neomoorellales</taxon>
        <taxon>Neomoorellaceae</taxon>
        <taxon>Neomoorella</taxon>
    </lineage>
</organism>
<dbReference type="Pfam" id="PF05762">
    <property type="entry name" value="VWA_CoxE"/>
    <property type="match status" value="1"/>
</dbReference>
<comment type="caution">
    <text evidence="2">The sequence shown here is derived from an EMBL/GenBank/DDBJ whole genome shotgun (WGS) entry which is preliminary data.</text>
</comment>
<dbReference type="InterPro" id="IPR008912">
    <property type="entry name" value="Uncharacterised_CoxE"/>
</dbReference>
<feature type="region of interest" description="Disordered" evidence="1">
    <location>
        <begin position="81"/>
        <end position="107"/>
    </location>
</feature>
<accession>A0A1J5JJQ9</accession>
<dbReference type="RefSeq" id="WP_071520460.1">
    <property type="nucleotide sequence ID" value="NZ_CP136425.1"/>
</dbReference>
<dbReference type="InterPro" id="IPR036465">
    <property type="entry name" value="vWFA_dom_sf"/>
</dbReference>
<reference evidence="2 3" key="1">
    <citation type="submission" date="2016-08" db="EMBL/GenBank/DDBJ databases">
        <title>Genome-based comparison of Moorella thermoacetic strains.</title>
        <authorList>
            <person name="Poehlein A."/>
            <person name="Bengelsdorf F.R."/>
            <person name="Esser C."/>
            <person name="Duerre P."/>
            <person name="Daniel R."/>
        </authorList>
    </citation>
    <scope>NUCLEOTIDE SEQUENCE [LARGE SCALE GENOMIC DNA]</scope>
    <source>
        <strain evidence="2 3">DSM 11768</strain>
    </source>
</reference>
<dbReference type="PANTHER" id="PTHR39338:SF5">
    <property type="entry name" value="BLR6139 PROTEIN"/>
    <property type="match status" value="1"/>
</dbReference>
<protein>
    <submittedName>
        <fullName evidence="2">VWA domain containing CoxE-like protein</fullName>
    </submittedName>
</protein>
<dbReference type="EMBL" id="MIHH01000002">
    <property type="protein sequence ID" value="OIQ09770.1"/>
    <property type="molecule type" value="Genomic_DNA"/>
</dbReference>
<dbReference type="PANTHER" id="PTHR39338">
    <property type="entry name" value="BLL5662 PROTEIN-RELATED"/>
    <property type="match status" value="1"/>
</dbReference>
<gene>
    <name evidence="2" type="ORF">MOOR_06120</name>
</gene>
<evidence type="ECO:0000313" key="3">
    <source>
        <dbReference type="Proteomes" id="UP000182743"/>
    </source>
</evidence>
<dbReference type="CDD" id="cd00198">
    <property type="entry name" value="vWFA"/>
    <property type="match status" value="1"/>
</dbReference>
<evidence type="ECO:0000313" key="2">
    <source>
        <dbReference type="EMBL" id="OIQ09770.1"/>
    </source>
</evidence>
<sequence length="445" mass="50362">MPAGYQRGVTLEANLVYFIQLLRRLGLRISTAETLTALEALKEIPLDREGMVRAALQAALVKDGARVALFHQAWAHFFHPDGEQEAEPGPQLSPAGNSLPETPEPEQDLLFRGRPLELPASAREIYRQLTPEIRERLQQFVRASEAGAPDDERFRPLLASLVSGHLNYWGRQLAEEQPLVDPWEGTEMDASLAQIVAAADQDTGLLWADLKELSRADPELVIRVIRRLVRRLAGVLARRYHPTRKKRVISWRPSIRRNLQYGGLPLRLIYRARRVKKPRLLLLADVSGSMARYAAFVMEFIYGLGQVVGGVEAFVFAEDFQRVTPLLDKKLGPVELQDRLMSATPTWGAGTRLDLALAGILKDYPALFQKNTVIVIISDTKTLQVPAAAAGLKAWRRRVKDILWLNTLRREEWGRWQSVAALRPYCRMFSCRSLGQLEIILREYL</sequence>
<evidence type="ECO:0000256" key="1">
    <source>
        <dbReference type="SAM" id="MobiDB-lite"/>
    </source>
</evidence>
<dbReference type="Proteomes" id="UP000182743">
    <property type="component" value="Unassembled WGS sequence"/>
</dbReference>